<proteinExistence type="predicted"/>
<name>A0ABD0UW07_DENTH</name>
<evidence type="ECO:0000313" key="1">
    <source>
        <dbReference type="EMBL" id="KAL0917043.1"/>
    </source>
</evidence>
<comment type="caution">
    <text evidence="1">The sequence shown here is derived from an EMBL/GenBank/DDBJ whole genome shotgun (WGS) entry which is preliminary data.</text>
</comment>
<dbReference type="Proteomes" id="UP001552299">
    <property type="component" value="Unassembled WGS sequence"/>
</dbReference>
<reference evidence="1 2" key="1">
    <citation type="journal article" date="2024" name="Plant Biotechnol. J.">
        <title>Dendrobium thyrsiflorum genome and its molecular insights into genes involved in important horticultural traits.</title>
        <authorList>
            <person name="Chen B."/>
            <person name="Wang J.Y."/>
            <person name="Zheng P.J."/>
            <person name="Li K.L."/>
            <person name="Liang Y.M."/>
            <person name="Chen X.F."/>
            <person name="Zhang C."/>
            <person name="Zhao X."/>
            <person name="He X."/>
            <person name="Zhang G.Q."/>
            <person name="Liu Z.J."/>
            <person name="Xu Q."/>
        </authorList>
    </citation>
    <scope>NUCLEOTIDE SEQUENCE [LARGE SCALE GENOMIC DNA]</scope>
    <source>
        <strain evidence="1">GZMU011</strain>
    </source>
</reference>
<gene>
    <name evidence="1" type="ORF">M5K25_012083</name>
</gene>
<protein>
    <submittedName>
        <fullName evidence="1">Uncharacterized protein</fullName>
    </submittedName>
</protein>
<sequence length="166" mass="17613">MWVVDSLKNGPIERDVEQTLPVVPCKGLPWTQVAESPSDLTPAVLAPAVAQDSTGSPVRCLPAGPLPPVRSRPRSVPCSRALTHSRALPPVLPTLALGRSLAWAGTVSHAACAPLACCTLALAIFVSGQINPVQTIRTFIIDDGAKHWICVHETCFPAVIVKKVKF</sequence>
<keyword evidence="2" id="KW-1185">Reference proteome</keyword>
<accession>A0ABD0UW07</accession>
<evidence type="ECO:0000313" key="2">
    <source>
        <dbReference type="Proteomes" id="UP001552299"/>
    </source>
</evidence>
<organism evidence="1 2">
    <name type="scientific">Dendrobium thyrsiflorum</name>
    <name type="common">Pinecone-like raceme dendrobium</name>
    <name type="synonym">Orchid</name>
    <dbReference type="NCBI Taxonomy" id="117978"/>
    <lineage>
        <taxon>Eukaryota</taxon>
        <taxon>Viridiplantae</taxon>
        <taxon>Streptophyta</taxon>
        <taxon>Embryophyta</taxon>
        <taxon>Tracheophyta</taxon>
        <taxon>Spermatophyta</taxon>
        <taxon>Magnoliopsida</taxon>
        <taxon>Liliopsida</taxon>
        <taxon>Asparagales</taxon>
        <taxon>Orchidaceae</taxon>
        <taxon>Epidendroideae</taxon>
        <taxon>Malaxideae</taxon>
        <taxon>Dendrobiinae</taxon>
        <taxon>Dendrobium</taxon>
    </lineage>
</organism>
<dbReference type="AlphaFoldDB" id="A0ABD0UW07"/>
<dbReference type="EMBL" id="JANQDX010000010">
    <property type="protein sequence ID" value="KAL0917043.1"/>
    <property type="molecule type" value="Genomic_DNA"/>
</dbReference>